<evidence type="ECO:0000313" key="1">
    <source>
        <dbReference type="EMBL" id="JAD37483.1"/>
    </source>
</evidence>
<reference evidence="1" key="2">
    <citation type="journal article" date="2015" name="Data Brief">
        <title>Shoot transcriptome of the giant reed, Arundo donax.</title>
        <authorList>
            <person name="Barrero R.A."/>
            <person name="Guerrero F.D."/>
            <person name="Moolhuijzen P."/>
            <person name="Goolsby J.A."/>
            <person name="Tidwell J."/>
            <person name="Bellgard S.E."/>
            <person name="Bellgard M.I."/>
        </authorList>
    </citation>
    <scope>NUCLEOTIDE SEQUENCE</scope>
    <source>
        <tissue evidence="1">Shoot tissue taken approximately 20 cm above the soil surface</tissue>
    </source>
</reference>
<proteinExistence type="predicted"/>
<name>A0A0A8ZIF0_ARUDO</name>
<protein>
    <submittedName>
        <fullName evidence="1">Uncharacterized protein</fullName>
    </submittedName>
</protein>
<dbReference type="AlphaFoldDB" id="A0A0A8ZIF0"/>
<organism evidence="1">
    <name type="scientific">Arundo donax</name>
    <name type="common">Giant reed</name>
    <name type="synonym">Donax arundinaceus</name>
    <dbReference type="NCBI Taxonomy" id="35708"/>
    <lineage>
        <taxon>Eukaryota</taxon>
        <taxon>Viridiplantae</taxon>
        <taxon>Streptophyta</taxon>
        <taxon>Embryophyta</taxon>
        <taxon>Tracheophyta</taxon>
        <taxon>Spermatophyta</taxon>
        <taxon>Magnoliopsida</taxon>
        <taxon>Liliopsida</taxon>
        <taxon>Poales</taxon>
        <taxon>Poaceae</taxon>
        <taxon>PACMAD clade</taxon>
        <taxon>Arundinoideae</taxon>
        <taxon>Arundineae</taxon>
        <taxon>Arundo</taxon>
    </lineage>
</organism>
<reference evidence="1" key="1">
    <citation type="submission" date="2014-09" db="EMBL/GenBank/DDBJ databases">
        <authorList>
            <person name="Magalhaes I.L.F."/>
            <person name="Oliveira U."/>
            <person name="Santos F.R."/>
            <person name="Vidigal T.H.D.A."/>
            <person name="Brescovit A.D."/>
            <person name="Santos A.J."/>
        </authorList>
    </citation>
    <scope>NUCLEOTIDE SEQUENCE</scope>
    <source>
        <tissue evidence="1">Shoot tissue taken approximately 20 cm above the soil surface</tissue>
    </source>
</reference>
<accession>A0A0A8ZIF0</accession>
<dbReference type="EMBL" id="GBRH01260412">
    <property type="protein sequence ID" value="JAD37483.1"/>
    <property type="molecule type" value="Transcribed_RNA"/>
</dbReference>
<sequence>MHMRLDTGKGGKLLIYLIVDQTRSISVERVPKVGLHDNMARFVSTDLCPSEPERLPKSCFWHLPSCLEFDLKQVLEQARKEERNSRNIGLDERRLTLKTRLVSCGACPQQK</sequence>